<sequence>MLENVVAWVLNNYIGEYLEDLNTDQLSVALLSGQVELENVPLKKTALRKLDLPVEVKSGLLGKLTLSVPITHIRSEPWTLKLSDVLIIVGPLSSEKRYDVEAVEQVEQQRKEQMLEELELRHKTALFDLCGIPIPESQDSWWGASLISTVLNNIQLILNNVHIRYEDDTTIPGQTFNCGIRIQKMTMQTTNHHWKPGFAEPQKGTNTFKKLELGGFSIYWNSKTTMTENIEDSKQLKLILAPETSSNAYIIQPCSAELRMEKNSSKFPLKSKVPRFKFFMRPDILGLELTRHQMTQLRAVNREWARFERARQHRKWRPLCTIGENAKEWWKFAYNRVLEESRRANANRTWDFAHERASRFNAYCRAYRKRLIGLIANPNAIQSTVSTDDSNTNPSNALAVVPVTTSNGASSNHNQSLESTAIMKQIERDAQYTYHELHLFRETVFRKLIREKEKELGITAAPIDTEDAFETLEPPPDEIIVDEPTAPTEPTNGGLYGWITGFFGQAQQDEKQEDNKFDFGNVDVGELKDINVKEMEEEILDVLHESWDDSTLLRRDALLAQISLRLEHLTLRFVDSDVHDGIEQQRVLALELSGVSSRWELSPKQHYLSVDVTVNDMSVQRLRSGHPRPKSKFAELSESLLYSTAESTKMLLTVGRDGTDVISSKVPMFSMHYIRKSPRLIVKHMVNCRLRPVSIVYEEGALEGLSTLFSDDPTVFDEFMKKAAQASGSSESDEALVDIKVDAQNVSIIESHVFVNLELPAVRMEVRGRGWTRRELRPTTIWEPGEPIACLNVDGLNFNVVSKEQHLTNLKLAIGHMEMRDMIENTSYPLFTTSSQASQMKSISNSCPDLHKTEKSVPARQSKSHQNHHIPIISSSVPDESYADYIKPLNLTTMTITSATSIDNHALTSAPAPPIPSRVMKPEVTIKMTYVDKLHSQFERKYKKRNCSIEIEMDEMEMQMNRRTWTALLEMSGILGVDEHEKSEENVTVTNKTTSSKAVASFLVGCTLRARNWRVGMPFPKNNTRLGVISLMNTELESTMELSESNSNTLAMKLMVDGMRIDDSTPFYSEMYTERLIMLDEQFENASSGFGGPTQTKRRLDDSKRIVIDVVKYLGEDPSRECDVSIGFHVPSNQKFYYVHTHRFFCALMEFWMQFNELMNIVTKSKKLKVEEGARAKCSLDVDIQCAVSFLMPLNSTSPEILLWQADSMKLKNTFKTLSSLKTEIFDKYSIESDYGYDSNIDCLLDYGDMILSNVRAHEARQIDRLQNMKNLDLVGEKAFQQAAFVLTSPNVFSRRFDLNNKFLRNLDSVFSKNAPDLTIITRISGLKWRMTTQFYVLMRAVIEKNFGEPMIPVAETIPTEILQLPTDVMEVECIQKYATLSFRMVFEDVDLNLEVPRKLGEQQKAVLDGKWQPFANVKLERARISFDAFEDNQSELDLICERVELVDTTSNGPKNCFPVILQHTDSGKHSRPATPVTSSINSSLMLEAHIMMKKDECPVLTLVLCNARVILAYDWLDDLKQFIMLYTDFIPKYSDEIPYHLTESGRRQTFSKTHDGAIIERNAHATDSTSSQFPTFSVKITLRDSDLYILENPFVKNSFAMIASTTAVLNMNDNGGYISANLEIQSMKLGWCSMQHEKQTRNLCSNDFSITIALHIDTSLFVNQSKQNKGMVVTPPIRHALEEQNSTTFLIEIEVVKMICRLSYKDARALKAVIQGYTKNYIEVLKKPLIPIIVPQPPSKPIDISMYMIQTEHTDLWILDDLQSNSIPLLRLSVAHVCLKKTGERIIASFHVSMDYFNQRIFGWEPVIEEWKILRFLHNKKDLKQTIEWVAETKSTLNINVTEQLIQQSIQWNTKLPAILASFERDDFRNQCTRSSSDHLPYVMKNTTGCEVHFTTAVEDVLTARSEQRKSTTRWMTVGRGQEKNFEFPARLLLYSHLEREPPRQLIVRVSGWDEISPVNVDSCGTYFRVIKALRPQLKNARLLISVTMENDGKKVVTLKSSIDITNHLPHPIAVQTEGTISEGGEVMSVEPNGVVSVPLEFAHCTLTAYPVGPMPVIEHAELSWKSVRISGEVCNQTQRLKTRSDSNLNRFYWVCTAIRREYYPEHDFESLPGHSIHLVAPLSLQNLLPIDVEIKIQDNVFAIAASKSMLITSVDITKELSITVSTDRLQSQAPLLINKASIGEGTLLFTKMADSKGHLLDMYCHVRLGVAQAISVSLWVPYWIVNKSGIPLIIQQEAVKWEAAGQMEEHEKAKDRHPLMFSFADENCPKACRVRVGNAYIRENGYRSILSEKFTLTPGVQALKLRVEHKTKPTFYYNLGVEVRPGTGRYKDTQVVLLTSRFLLQNQSTVALSVCHHDLVEMEKDHVHLAAQSSTTWNENYAGRRMLCVRRADVKHWSCPFLIDRIGSFHVTMRDADETPRFIRVEIILTSAVFQITFTNADLYPPPIRIENLTDVPVLYQQESSTPARPHLRTICKSRSVVDYAWDDLYGNKKMVLQVFENRSKSYEISLPGPAEPLVYENSSYIQLAHSFTKRSGKGSGEFTDEQELVLETMQKGKVMLNKQCRTEDNQLWKLCADGCIENVGMNHRKRSDSRLVLDVLEKTGGRLMMMERDKRRNKWQRWTWMPDGRLCLIDSPHLMMTSKQTEAVVVEADGLAPKGEDGVAVTQIWKVQRQRPGSGTLGVEFLHSGPTVLIRITDREFQTRAVSEPMIQAANKLAVLDVSITMRGGLGISVVNGLQEELIYAHFGGIVVSARRVDKTYQMTGSVDVIQIDNQLLSSDRWQVLYCQPDAGQNYDDQMLELPAGIPVTGRPALKLEMNCTSMKHYDSFDCFRLKVCDMSVQLDELLLWKIVQMAQSSDAASSVQQRALNLPPNTELERHDPLRTRRWYFGTLDLEMGHVGLSVVTVSKSGLPRDLRLLKQQFNVKLISFENASVALPPFRQYHYFETSSFLLESLQKFYLAELQKQTLSIIVTLDAFGNPLGLVTDLKDSFQGLFIEGDVQRFVAGLGYGLSNSVSKVASSMASGVGALTFDQDHELKRRHNMIRSHSSSSTPLTHLYSGVKGLGVGVLGGATAMFTNVASESRKSGLVKGMVWGVATGVVDTVTKPVQGVFDFVEGTASAMKELAMPATGVRRATALCRVRIPRLCRNLYHLLPAYNPNLAHAQMELLRINGYSSREQLLDVETCLEHIDAANIDRIIRQYVLISTKQCYVCRQTNGESSIVIQRIAYKYLKSVVARPPLENTFSSIEVSLDMEDARLRQIHVWCSRIEVARRLADKMQRAKQLYDHNKRTLNDVAWTKSLFDSERRPE</sequence>
<organism evidence="6 7">
    <name type="scientific">Caenorhabditis elegans</name>
    <dbReference type="NCBI Taxonomy" id="6239"/>
    <lineage>
        <taxon>Eukaryota</taxon>
        <taxon>Metazoa</taxon>
        <taxon>Ecdysozoa</taxon>
        <taxon>Nematoda</taxon>
        <taxon>Chromadorea</taxon>
        <taxon>Rhabditida</taxon>
        <taxon>Rhabditina</taxon>
        <taxon>Rhabditomorpha</taxon>
        <taxon>Rhabditoidea</taxon>
        <taxon>Rhabditidae</taxon>
        <taxon>Peloderinae</taxon>
        <taxon>Caenorhabditis</taxon>
    </lineage>
</organism>
<dbReference type="Proteomes" id="UP000001940">
    <property type="component" value="Chromosome II"/>
</dbReference>
<keyword evidence="7" id="KW-1185">Reference proteome</keyword>
<dbReference type="GO" id="GO:0007005">
    <property type="term" value="P:mitochondrion organization"/>
    <property type="evidence" value="ECO:0000318"/>
    <property type="project" value="GO_Central"/>
</dbReference>
<dbReference type="EMBL" id="BX284602">
    <property type="protein sequence ID" value="SPC47290.1"/>
    <property type="molecule type" value="Genomic_DNA"/>
</dbReference>
<dbReference type="RefSeq" id="NP_001348703.1">
    <property type="nucleotide sequence ID" value="NM_001361860.2"/>
</dbReference>
<dbReference type="PROSITE" id="PS50231">
    <property type="entry name" value="RICIN_B_LECTIN"/>
    <property type="match status" value="1"/>
</dbReference>
<evidence type="ECO:0000259" key="4">
    <source>
        <dbReference type="Pfam" id="PF12624"/>
    </source>
</evidence>
<dbReference type="AGR" id="WB:WBGene00016120"/>
<comment type="similarity">
    <text evidence="1">Belongs to the VPS13 family.</text>
</comment>
<evidence type="ECO:0000256" key="2">
    <source>
        <dbReference type="ARBA" id="ARBA00022448"/>
    </source>
</evidence>
<dbReference type="PANTHER" id="PTHR16166">
    <property type="entry name" value="VACUOLAR PROTEIN SORTING-ASSOCIATED PROTEIN VPS13"/>
    <property type="match status" value="1"/>
</dbReference>
<evidence type="ECO:0000313" key="7">
    <source>
        <dbReference type="Proteomes" id="UP000001940"/>
    </source>
</evidence>
<dbReference type="GO" id="GO:0045053">
    <property type="term" value="P:protein retention in Golgi apparatus"/>
    <property type="evidence" value="ECO:0000318"/>
    <property type="project" value="GO_Central"/>
</dbReference>
<protein>
    <submittedName>
        <fullName evidence="6">Ricin B-type lectin domain-containing protein</fullName>
    </submittedName>
</protein>
<dbReference type="PANTHER" id="PTHR16166:SF141">
    <property type="entry name" value="INTERMEMBRANE LIPID TRANSFER PROTEIN VPS13D"/>
    <property type="match status" value="1"/>
</dbReference>
<dbReference type="Bgee" id="WBGene00016120">
    <property type="expression patterns" value="Expressed in germ line (C elegans) and 4 other cell types or tissues"/>
</dbReference>
<keyword evidence="2" id="KW-0813">Transport</keyword>
<dbReference type="InterPro" id="IPR026854">
    <property type="entry name" value="VPS13_N"/>
</dbReference>
<evidence type="ECO:0007829" key="9">
    <source>
        <dbReference type="PeptideAtlas" id="A0A2K5ATR5"/>
    </source>
</evidence>
<dbReference type="Pfam" id="PF12624">
    <property type="entry name" value="VPS13_N"/>
    <property type="match status" value="1"/>
</dbReference>
<dbReference type="GO" id="GO:0006623">
    <property type="term" value="P:protein targeting to vacuole"/>
    <property type="evidence" value="ECO:0000318"/>
    <property type="project" value="GO_Central"/>
</dbReference>
<keyword evidence="9" id="KW-1267">Proteomics identification</keyword>
<evidence type="ECO:0000313" key="8">
    <source>
        <dbReference type="WormBase" id="C25H3.11a"/>
    </source>
</evidence>
<feature type="domain" description="Chorein N-terminal" evidence="4">
    <location>
        <begin position="1"/>
        <end position="714"/>
    </location>
</feature>
<evidence type="ECO:0000256" key="1">
    <source>
        <dbReference type="ARBA" id="ARBA00006545"/>
    </source>
</evidence>
<dbReference type="FunCoup" id="A0A2K5ATR5">
    <property type="interactions" value="2219"/>
</dbReference>
<reference evidence="6 7" key="1">
    <citation type="journal article" date="1998" name="Science">
        <title>Genome sequence of the nematode C. elegans: a platform for investigating biology.</title>
        <authorList>
            <consortium name="The C. elegans sequencing consortium"/>
            <person name="Sulson J.E."/>
            <person name="Waterston R."/>
        </authorList>
    </citation>
    <scope>NUCLEOTIDE SEQUENCE [LARGE SCALE GENOMIC DNA]</scope>
    <source>
        <strain evidence="6 7">Bristol N2</strain>
    </source>
</reference>
<dbReference type="SUPFAM" id="SSF50370">
    <property type="entry name" value="Ricin B-like lectins"/>
    <property type="match status" value="1"/>
</dbReference>
<keyword evidence="3" id="KW-0445">Lipid transport</keyword>
<dbReference type="OrthoDB" id="272810at2759"/>
<proteinExistence type="evidence at protein level"/>
<feature type="domain" description="Vacuolar protein sorting-associated protein 13 VPS13 adaptor binding" evidence="5">
    <location>
        <begin position="1949"/>
        <end position="2490"/>
    </location>
</feature>
<dbReference type="InterPro" id="IPR026847">
    <property type="entry name" value="VPS13"/>
</dbReference>
<name>A0A2K5ATR5_CAEEL</name>
<evidence type="ECO:0000259" key="5">
    <source>
        <dbReference type="Pfam" id="PF25036"/>
    </source>
</evidence>
<dbReference type="SMR" id="A0A2K5ATR5"/>
<dbReference type="InterPro" id="IPR035992">
    <property type="entry name" value="Ricin_B-like_lectins"/>
</dbReference>
<dbReference type="InterPro" id="IPR009543">
    <property type="entry name" value="VPS13_VAB"/>
</dbReference>
<dbReference type="ExpressionAtlas" id="A0A2K5ATR5">
    <property type="expression patterns" value="baseline"/>
</dbReference>
<dbReference type="GO" id="GO:0006869">
    <property type="term" value="P:lipid transport"/>
    <property type="evidence" value="ECO:0007669"/>
    <property type="project" value="UniProtKB-KW"/>
</dbReference>
<dbReference type="InParanoid" id="A0A2K5ATR5"/>
<dbReference type="WormBase" id="C25H3.11a">
    <property type="protein sequence ID" value="CE52475"/>
    <property type="gene ID" value="WBGene00016120"/>
    <property type="gene designation" value="vps-13D"/>
</dbReference>
<gene>
    <name evidence="8" type="primary">vps-13d</name>
    <name evidence="6" type="synonym">vps-13D</name>
    <name evidence="8" type="ORF">C25H3.11</name>
    <name evidence="6" type="ORF">CELE_C25H3.11</name>
</gene>
<dbReference type="Pfam" id="PF25036">
    <property type="entry name" value="VPS13_VAB"/>
    <property type="match status" value="1"/>
</dbReference>
<evidence type="ECO:0000313" key="6">
    <source>
        <dbReference type="EMBL" id="SPC47290.1"/>
    </source>
</evidence>
<evidence type="ECO:0000256" key="3">
    <source>
        <dbReference type="ARBA" id="ARBA00023055"/>
    </source>
</evidence>
<dbReference type="GeneID" id="173962"/>
<accession>A0A2K5ATR5</accession>